<name>A0A5M9ZH72_9BIFI</name>
<evidence type="ECO:0000313" key="1">
    <source>
        <dbReference type="EMBL" id="KAA8826900.1"/>
    </source>
</evidence>
<dbReference type="EMBL" id="RZUH01000009">
    <property type="protein sequence ID" value="KAA8826900.1"/>
    <property type="molecule type" value="Genomic_DNA"/>
</dbReference>
<organism evidence="1 2">
    <name type="scientific">Bifidobacterium myosotis</name>
    <dbReference type="NCBI Taxonomy" id="1630166"/>
    <lineage>
        <taxon>Bacteria</taxon>
        <taxon>Bacillati</taxon>
        <taxon>Actinomycetota</taxon>
        <taxon>Actinomycetes</taxon>
        <taxon>Bifidobacteriales</taxon>
        <taxon>Bifidobacteriaceae</taxon>
        <taxon>Bifidobacterium</taxon>
    </lineage>
</organism>
<gene>
    <name evidence="1" type="ORF">EMO91_10220</name>
</gene>
<reference evidence="1 2" key="1">
    <citation type="journal article" date="2019" name="Syst. Appl. Microbiol.">
        <title>Characterization of Bifidobacterium species in feaces of the Egyptian fruit bat: Description of B. vespertilionis sp. nov. and B. rousetti sp. nov.</title>
        <authorList>
            <person name="Modesto M."/>
            <person name="Satti M."/>
            <person name="Watanabe K."/>
            <person name="Puglisi E."/>
            <person name="Morelli L."/>
            <person name="Huang C.-H."/>
            <person name="Liou J.-S."/>
            <person name="Miyashita M."/>
            <person name="Tamura T."/>
            <person name="Saito S."/>
            <person name="Mori K."/>
            <person name="Huang L."/>
            <person name="Sciavilla P."/>
            <person name="Sandri C."/>
            <person name="Spiezio C."/>
            <person name="Vitali F."/>
            <person name="Cavalieri D."/>
            <person name="Perpetuini G."/>
            <person name="Tofalo R."/>
            <person name="Bonetti A."/>
            <person name="Arita M."/>
            <person name="Mattarelli P."/>
        </authorList>
    </citation>
    <scope>NUCLEOTIDE SEQUENCE [LARGE SCALE GENOMIC DNA]</scope>
    <source>
        <strain evidence="1 2">RST17</strain>
    </source>
</reference>
<evidence type="ECO:0000313" key="2">
    <source>
        <dbReference type="Proteomes" id="UP000410049"/>
    </source>
</evidence>
<comment type="caution">
    <text evidence="1">The sequence shown here is derived from an EMBL/GenBank/DDBJ whole genome shotgun (WGS) entry which is preliminary data.</text>
</comment>
<proteinExistence type="predicted"/>
<dbReference type="AlphaFoldDB" id="A0A5M9ZH72"/>
<sequence>MAGGDGPVVFAGDPLAHAAPECRGILESWRVPRGRRILIAGRPVRGGRRLYAAAAERMAVDGPDGRPFLAIAADPYGPSDAPLAAYAGDGPHVFEHPGEPWGLTRVNVSWEAWGGPVPAAGLARYLDPAAAFLDSGLERAGRNGDA</sequence>
<accession>A0A5M9ZH72</accession>
<protein>
    <submittedName>
        <fullName evidence="1">Uncharacterized protein</fullName>
    </submittedName>
</protein>
<dbReference type="Proteomes" id="UP000410049">
    <property type="component" value="Unassembled WGS sequence"/>
</dbReference>